<organism evidence="1">
    <name type="scientific">Sipha flava</name>
    <name type="common">yellow sugarcane aphid</name>
    <dbReference type="NCBI Taxonomy" id="143950"/>
    <lineage>
        <taxon>Eukaryota</taxon>
        <taxon>Metazoa</taxon>
        <taxon>Ecdysozoa</taxon>
        <taxon>Arthropoda</taxon>
        <taxon>Hexapoda</taxon>
        <taxon>Insecta</taxon>
        <taxon>Pterygota</taxon>
        <taxon>Neoptera</taxon>
        <taxon>Paraneoptera</taxon>
        <taxon>Hemiptera</taxon>
        <taxon>Sternorrhyncha</taxon>
        <taxon>Aphidomorpha</taxon>
        <taxon>Aphidoidea</taxon>
        <taxon>Aphididae</taxon>
        <taxon>Sipha</taxon>
    </lineage>
</organism>
<dbReference type="EMBL" id="GGMS01007498">
    <property type="protein sequence ID" value="MBY76701.1"/>
    <property type="molecule type" value="Transcribed_RNA"/>
</dbReference>
<protein>
    <submittedName>
        <fullName evidence="1">Uncharacterized protein</fullName>
    </submittedName>
</protein>
<gene>
    <name evidence="1" type="ORF">g.8255</name>
</gene>
<name>A0A2S2QG81_9HEMI</name>
<reference evidence="1" key="1">
    <citation type="submission" date="2018-04" db="EMBL/GenBank/DDBJ databases">
        <title>Transcriptome assembly of Sipha flava.</title>
        <authorList>
            <person name="Scully E.D."/>
            <person name="Geib S.M."/>
            <person name="Palmer N.A."/>
            <person name="Koch K."/>
            <person name="Bradshaw J."/>
            <person name="Heng-Moss T."/>
            <person name="Sarath G."/>
        </authorList>
    </citation>
    <scope>NUCLEOTIDE SEQUENCE</scope>
</reference>
<dbReference type="AlphaFoldDB" id="A0A2S2QG81"/>
<proteinExistence type="predicted"/>
<accession>A0A2S2QG81</accession>
<dbReference type="OrthoDB" id="271226at2759"/>
<evidence type="ECO:0000313" key="1">
    <source>
        <dbReference type="EMBL" id="MBY76701.1"/>
    </source>
</evidence>
<sequence length="101" mass="11960">MFVGRAIRAYRTHIATQKKLFQLNNSTAFDRKKMSDSENYKSDDGIQSEFDPNVTYQDVLDNYNYEGESDGKYEYFAEGEEGFEAYEDRNKKVRVNDMMYM</sequence>